<reference evidence="1 2" key="1">
    <citation type="journal article" date="2015" name="Genome Biol. Evol.">
        <title>Phylogenomic analyses indicate that early fungi evolved digesting cell walls of algal ancestors of land plants.</title>
        <authorList>
            <person name="Chang Y."/>
            <person name="Wang S."/>
            <person name="Sekimoto S."/>
            <person name="Aerts A.L."/>
            <person name="Choi C."/>
            <person name="Clum A."/>
            <person name="LaButti K.M."/>
            <person name="Lindquist E.A."/>
            <person name="Yee Ngan C."/>
            <person name="Ohm R.A."/>
            <person name="Salamov A.A."/>
            <person name="Grigoriev I.V."/>
            <person name="Spatafora J.W."/>
            <person name="Berbee M.L."/>
        </authorList>
    </citation>
    <scope>NUCLEOTIDE SEQUENCE [LARGE SCALE GENOMIC DNA]</scope>
    <source>
        <strain evidence="1 2">NRRL 28638</strain>
    </source>
</reference>
<gene>
    <name evidence="1" type="ORF">CONCODRAFT_6023</name>
</gene>
<dbReference type="EMBL" id="KQ964478">
    <property type="protein sequence ID" value="KXN71292.1"/>
    <property type="molecule type" value="Genomic_DNA"/>
</dbReference>
<dbReference type="GO" id="GO:0005737">
    <property type="term" value="C:cytoplasm"/>
    <property type="evidence" value="ECO:0007669"/>
    <property type="project" value="TreeGrafter"/>
</dbReference>
<sequence>LRRSISLKLAPIQVKTYTSSGSKLELSTQNKKPIVIFIDDQEFMIVSGDENGSALGMFFNSSGDPSRGTLSWPVYPKWVGFDFPFTIAILPNSQVYVHNIVNQQLFQKITLPDRLDLKGLVDHCDLQHFLPNLDQKLNRGRDEDLQASTLLTTNLVWGKNFILAFQLKPVLLEIDPLLDTFQLERSILIAEQYSTLLSPQSIHYYRMKRELEHIYQKCGLLYIQQTLLDDAVPLLIQGNIDPSEFLQLTKKFTNFKDIIKFSLNQNYLTEQDEDKVEDLLLIKNFYQMLETYLQRARTKYFDTDNYKELNKDQLMAIDTTLIKLISTEHNYHKLEKFLNQADVQYFKDDLIEYLTSRSKLYPLSLIFKKGENFGKVVEIWKELYEGKVSPFDNGDQDLDKFINLTSLIKEVELNWDLVTWILEKNSSYGLKNLKNLTKETLIEIGISKILEHLSSNNLIDCKLEFLEFLLAKEISNDENLHFELINEYYNKLKSLFQSEVELTRELKAQERAFIIHYAINPNSTFLSYLTQKSDKLSNLRSNLAQFLIFSNKLDYSKLLRKFQQIQLIKLELSVIYSKLNEYEKSIELLVNLQDFNQVELNCIKLGAFEVSYLVKPTFPTIKTVKNDVKLVKEDLVVGEEGDWSKKKLFNSLFNCLLGFNDEHTVLIQVSSLLSRHYTMFDLLDVLSKLPSHWSLDLFSPYLLKSLKKLNQKNNNLEIVKALSISENIKTNYNLIETIQSVNKGGNGPLLINEGTRCGKCQKFLGDSVISILPVDKNESSRYIPIYHLHCVQNQS</sequence>
<dbReference type="PANTHER" id="PTHR12894:SF27">
    <property type="entry name" value="TRANSFORMING GROWTH FACTOR-BETA RECEPTOR-ASSOCIATED PROTEIN 1"/>
    <property type="match status" value="1"/>
</dbReference>
<dbReference type="GO" id="GO:0016020">
    <property type="term" value="C:membrane"/>
    <property type="evidence" value="ECO:0007669"/>
    <property type="project" value="TreeGrafter"/>
</dbReference>
<protein>
    <submittedName>
        <fullName evidence="1">Uncharacterized protein</fullName>
    </submittedName>
</protein>
<dbReference type="STRING" id="796925.A0A137P8I4"/>
<dbReference type="OMA" id="NAYIMLM"/>
<dbReference type="GO" id="GO:0006914">
    <property type="term" value="P:autophagy"/>
    <property type="evidence" value="ECO:0007669"/>
    <property type="project" value="TreeGrafter"/>
</dbReference>
<dbReference type="InterPro" id="IPR032914">
    <property type="entry name" value="Vam6/VPS39/TRAP1"/>
</dbReference>
<dbReference type="Proteomes" id="UP000070444">
    <property type="component" value="Unassembled WGS sequence"/>
</dbReference>
<dbReference type="GO" id="GO:0034058">
    <property type="term" value="P:endosomal vesicle fusion"/>
    <property type="evidence" value="ECO:0007669"/>
    <property type="project" value="TreeGrafter"/>
</dbReference>
<dbReference type="OrthoDB" id="10258882at2759"/>
<name>A0A137P8I4_CONC2</name>
<organism evidence="1 2">
    <name type="scientific">Conidiobolus coronatus (strain ATCC 28846 / CBS 209.66 / NRRL 28638)</name>
    <name type="common">Delacroixia coronata</name>
    <dbReference type="NCBI Taxonomy" id="796925"/>
    <lineage>
        <taxon>Eukaryota</taxon>
        <taxon>Fungi</taxon>
        <taxon>Fungi incertae sedis</taxon>
        <taxon>Zoopagomycota</taxon>
        <taxon>Entomophthoromycotina</taxon>
        <taxon>Entomophthoromycetes</taxon>
        <taxon>Entomophthorales</taxon>
        <taxon>Ancylistaceae</taxon>
        <taxon>Conidiobolus</taxon>
    </lineage>
</organism>
<evidence type="ECO:0000313" key="1">
    <source>
        <dbReference type="EMBL" id="KXN71292.1"/>
    </source>
</evidence>
<dbReference type="PANTHER" id="PTHR12894">
    <property type="entry name" value="CNH DOMAIN CONTAINING"/>
    <property type="match status" value="1"/>
</dbReference>
<proteinExistence type="predicted"/>
<feature type="non-terminal residue" evidence="1">
    <location>
        <position position="1"/>
    </location>
</feature>
<evidence type="ECO:0000313" key="2">
    <source>
        <dbReference type="Proteomes" id="UP000070444"/>
    </source>
</evidence>
<dbReference type="AlphaFoldDB" id="A0A137P8I4"/>
<accession>A0A137P8I4</accession>
<keyword evidence="2" id="KW-1185">Reference proteome</keyword>